<protein>
    <recommendedName>
        <fullName evidence="3">DUF3939 domain-containing protein</fullName>
    </recommendedName>
</protein>
<sequence>MWNPFKKKKTNESDKKKDYPIIDISITELKHALHEYGMELPKEIPLSIVVKDDLSIDYQLLAPILKGIPRKNYYMSRETYDLFEEEDRQLAVDFDNVQRAVDTYVQQLDDLPVIHGDPYHKVSYHKLEKLNLLDYRPHAEFYITDEENLITNVRPR</sequence>
<evidence type="ECO:0000313" key="1">
    <source>
        <dbReference type="EMBL" id="GGM25210.1"/>
    </source>
</evidence>
<accession>A0A917WSH7</accession>
<keyword evidence="2" id="KW-1185">Reference proteome</keyword>
<proteinExistence type="predicted"/>
<dbReference type="Pfam" id="PF13075">
    <property type="entry name" value="DUF3939"/>
    <property type="match status" value="1"/>
</dbReference>
<dbReference type="EMBL" id="BMLG01000002">
    <property type="protein sequence ID" value="GGM25210.1"/>
    <property type="molecule type" value="Genomic_DNA"/>
</dbReference>
<dbReference type="InterPro" id="IPR025071">
    <property type="entry name" value="DUF3939"/>
</dbReference>
<evidence type="ECO:0000313" key="2">
    <source>
        <dbReference type="Proteomes" id="UP000618460"/>
    </source>
</evidence>
<gene>
    <name evidence="1" type="ORF">GCM10011351_08690</name>
</gene>
<name>A0A917WSH7_9BACI</name>
<dbReference type="RefSeq" id="WP_117153323.1">
    <property type="nucleotide sequence ID" value="NZ_BMLG01000002.1"/>
</dbReference>
<dbReference type="AlphaFoldDB" id="A0A917WSH7"/>
<dbReference type="OrthoDB" id="2352834at2"/>
<organism evidence="1 2">
    <name type="scientific">Paraliobacillus quinghaiensis</name>
    <dbReference type="NCBI Taxonomy" id="470815"/>
    <lineage>
        <taxon>Bacteria</taxon>
        <taxon>Bacillati</taxon>
        <taxon>Bacillota</taxon>
        <taxon>Bacilli</taxon>
        <taxon>Bacillales</taxon>
        <taxon>Bacillaceae</taxon>
        <taxon>Paraliobacillus</taxon>
    </lineage>
</organism>
<reference evidence="1" key="1">
    <citation type="journal article" date="2014" name="Int. J. Syst. Evol. Microbiol.">
        <title>Complete genome sequence of Corynebacterium casei LMG S-19264T (=DSM 44701T), isolated from a smear-ripened cheese.</title>
        <authorList>
            <consortium name="US DOE Joint Genome Institute (JGI-PGF)"/>
            <person name="Walter F."/>
            <person name="Albersmeier A."/>
            <person name="Kalinowski J."/>
            <person name="Ruckert C."/>
        </authorList>
    </citation>
    <scope>NUCLEOTIDE SEQUENCE</scope>
    <source>
        <strain evidence="1">CGMCC 1.6333</strain>
    </source>
</reference>
<reference evidence="1" key="2">
    <citation type="submission" date="2020-09" db="EMBL/GenBank/DDBJ databases">
        <authorList>
            <person name="Sun Q."/>
            <person name="Zhou Y."/>
        </authorList>
    </citation>
    <scope>NUCLEOTIDE SEQUENCE</scope>
    <source>
        <strain evidence="1">CGMCC 1.6333</strain>
    </source>
</reference>
<dbReference type="Proteomes" id="UP000618460">
    <property type="component" value="Unassembled WGS sequence"/>
</dbReference>
<evidence type="ECO:0008006" key="3">
    <source>
        <dbReference type="Google" id="ProtNLM"/>
    </source>
</evidence>
<comment type="caution">
    <text evidence="1">The sequence shown here is derived from an EMBL/GenBank/DDBJ whole genome shotgun (WGS) entry which is preliminary data.</text>
</comment>